<evidence type="ECO:0008006" key="4">
    <source>
        <dbReference type="Google" id="ProtNLM"/>
    </source>
</evidence>
<accession>A0ABP0YFK8</accession>
<keyword evidence="3" id="KW-1185">Reference proteome</keyword>
<dbReference type="EMBL" id="OZ021737">
    <property type="protein sequence ID" value="CAK9317871.1"/>
    <property type="molecule type" value="Genomic_DNA"/>
</dbReference>
<dbReference type="Proteomes" id="UP001642487">
    <property type="component" value="Chromosome 3"/>
</dbReference>
<evidence type="ECO:0000313" key="2">
    <source>
        <dbReference type="EMBL" id="CAK9317871.1"/>
    </source>
</evidence>
<name>A0ABP0YFK8_9ROSI</name>
<keyword evidence="1" id="KW-0812">Transmembrane</keyword>
<evidence type="ECO:0000313" key="3">
    <source>
        <dbReference type="Proteomes" id="UP001642487"/>
    </source>
</evidence>
<keyword evidence="1" id="KW-0472">Membrane</keyword>
<sequence>MGSHFSIIVLTFFLFFTPFLVLLMGGDSNLLVGYRENAGEFEGSECVFGICMNNAGEAFGKNWGRGFFGVEEGILVD</sequence>
<feature type="transmembrane region" description="Helical" evidence="1">
    <location>
        <begin position="6"/>
        <end position="25"/>
    </location>
</feature>
<keyword evidence="1" id="KW-1133">Transmembrane helix</keyword>
<organism evidence="2 3">
    <name type="scientific">Citrullus colocynthis</name>
    <name type="common">colocynth</name>
    <dbReference type="NCBI Taxonomy" id="252529"/>
    <lineage>
        <taxon>Eukaryota</taxon>
        <taxon>Viridiplantae</taxon>
        <taxon>Streptophyta</taxon>
        <taxon>Embryophyta</taxon>
        <taxon>Tracheophyta</taxon>
        <taxon>Spermatophyta</taxon>
        <taxon>Magnoliopsida</taxon>
        <taxon>eudicotyledons</taxon>
        <taxon>Gunneridae</taxon>
        <taxon>Pentapetalae</taxon>
        <taxon>rosids</taxon>
        <taxon>fabids</taxon>
        <taxon>Cucurbitales</taxon>
        <taxon>Cucurbitaceae</taxon>
        <taxon>Benincaseae</taxon>
        <taxon>Citrullus</taxon>
    </lineage>
</organism>
<proteinExistence type="predicted"/>
<protein>
    <recommendedName>
        <fullName evidence="4">Transmembrane protein</fullName>
    </recommendedName>
</protein>
<gene>
    <name evidence="2" type="ORF">CITCOLO1_LOCUS9822</name>
</gene>
<reference evidence="2 3" key="1">
    <citation type="submission" date="2024-03" db="EMBL/GenBank/DDBJ databases">
        <authorList>
            <person name="Gkanogiannis A."/>
            <person name="Becerra Lopez-Lavalle L."/>
        </authorList>
    </citation>
    <scope>NUCLEOTIDE SEQUENCE [LARGE SCALE GENOMIC DNA]</scope>
</reference>
<evidence type="ECO:0000256" key="1">
    <source>
        <dbReference type="SAM" id="Phobius"/>
    </source>
</evidence>